<name>A0A4Y2E653_ARAVE</name>
<sequence length="105" mass="12012">MHIYALLSNFAIPSRLIHPCTLRLLFKIIKFYATPSPRLPFPWKCSAPANLLAAEWKLVLLAFRRTDSTLRQMTPAAKIRTRTLKMCALSSAPKRAFSRDCHREG</sequence>
<dbReference type="Proteomes" id="UP000499080">
    <property type="component" value="Unassembled WGS sequence"/>
</dbReference>
<accession>A0A4Y2E653</accession>
<protein>
    <submittedName>
        <fullName evidence="1">Uncharacterized protein</fullName>
    </submittedName>
</protein>
<dbReference type="EMBL" id="BGPR01000499">
    <property type="protein sequence ID" value="GBM23508.1"/>
    <property type="molecule type" value="Genomic_DNA"/>
</dbReference>
<organism evidence="1 2">
    <name type="scientific">Araneus ventricosus</name>
    <name type="common">Orbweaver spider</name>
    <name type="synonym">Epeira ventricosa</name>
    <dbReference type="NCBI Taxonomy" id="182803"/>
    <lineage>
        <taxon>Eukaryota</taxon>
        <taxon>Metazoa</taxon>
        <taxon>Ecdysozoa</taxon>
        <taxon>Arthropoda</taxon>
        <taxon>Chelicerata</taxon>
        <taxon>Arachnida</taxon>
        <taxon>Araneae</taxon>
        <taxon>Araneomorphae</taxon>
        <taxon>Entelegynae</taxon>
        <taxon>Araneoidea</taxon>
        <taxon>Araneidae</taxon>
        <taxon>Araneus</taxon>
    </lineage>
</organism>
<evidence type="ECO:0000313" key="2">
    <source>
        <dbReference type="Proteomes" id="UP000499080"/>
    </source>
</evidence>
<reference evidence="1 2" key="1">
    <citation type="journal article" date="2019" name="Sci. Rep.">
        <title>Orb-weaving spider Araneus ventricosus genome elucidates the spidroin gene catalogue.</title>
        <authorList>
            <person name="Kono N."/>
            <person name="Nakamura H."/>
            <person name="Ohtoshi R."/>
            <person name="Moran D.A.P."/>
            <person name="Shinohara A."/>
            <person name="Yoshida Y."/>
            <person name="Fujiwara M."/>
            <person name="Mori M."/>
            <person name="Tomita M."/>
            <person name="Arakawa K."/>
        </authorList>
    </citation>
    <scope>NUCLEOTIDE SEQUENCE [LARGE SCALE GENOMIC DNA]</scope>
</reference>
<evidence type="ECO:0000313" key="1">
    <source>
        <dbReference type="EMBL" id="GBM23508.1"/>
    </source>
</evidence>
<gene>
    <name evidence="1" type="ORF">AVEN_153084_1</name>
</gene>
<dbReference type="AlphaFoldDB" id="A0A4Y2E653"/>
<proteinExistence type="predicted"/>
<keyword evidence="2" id="KW-1185">Reference proteome</keyword>
<comment type="caution">
    <text evidence="1">The sequence shown here is derived from an EMBL/GenBank/DDBJ whole genome shotgun (WGS) entry which is preliminary data.</text>
</comment>